<evidence type="ECO:0000256" key="6">
    <source>
        <dbReference type="ARBA" id="ARBA00023163"/>
    </source>
</evidence>
<dbReference type="GO" id="GO:0005737">
    <property type="term" value="C:cytoplasm"/>
    <property type="evidence" value="ECO:0007669"/>
    <property type="project" value="UniProtKB-SubCell"/>
</dbReference>
<keyword evidence="4" id="KW-0238">DNA-binding</keyword>
<dbReference type="SMART" id="SM00357">
    <property type="entry name" value="CSP"/>
    <property type="match status" value="1"/>
</dbReference>
<dbReference type="PROSITE" id="PS51857">
    <property type="entry name" value="CSD_2"/>
    <property type="match status" value="1"/>
</dbReference>
<dbReference type="Pfam" id="PF00313">
    <property type="entry name" value="CSD"/>
    <property type="match status" value="1"/>
</dbReference>
<dbReference type="InterPro" id="IPR011129">
    <property type="entry name" value="CSD"/>
</dbReference>
<dbReference type="PIRSF" id="PIRSF002599">
    <property type="entry name" value="Cold_shock_A"/>
    <property type="match status" value="1"/>
</dbReference>
<dbReference type="InterPro" id="IPR012340">
    <property type="entry name" value="NA-bd_OB-fold"/>
</dbReference>
<organism evidence="9">
    <name type="scientific">Streptomyces sp. NBC_00049</name>
    <dbReference type="NCBI Taxonomy" id="2903617"/>
    <lineage>
        <taxon>Bacteria</taxon>
        <taxon>Bacillati</taxon>
        <taxon>Actinomycetota</taxon>
        <taxon>Actinomycetes</taxon>
        <taxon>Kitasatosporales</taxon>
        <taxon>Streptomycetaceae</taxon>
        <taxon>Streptomyces</taxon>
    </lineage>
</organism>
<dbReference type="InterPro" id="IPR012156">
    <property type="entry name" value="Cold_shock_CspA"/>
</dbReference>
<keyword evidence="3" id="KW-0805">Transcription regulation</keyword>
<evidence type="ECO:0000256" key="2">
    <source>
        <dbReference type="ARBA" id="ARBA00022490"/>
    </source>
</evidence>
<gene>
    <name evidence="9" type="ORF">OG327_31330</name>
</gene>
<keyword evidence="6" id="KW-0804">Transcription</keyword>
<dbReference type="PANTHER" id="PTHR46565">
    <property type="entry name" value="COLD SHOCK DOMAIN PROTEIN 2"/>
    <property type="match status" value="1"/>
</dbReference>
<dbReference type="GO" id="GO:0003677">
    <property type="term" value="F:DNA binding"/>
    <property type="evidence" value="ECO:0007669"/>
    <property type="project" value="UniProtKB-KW"/>
</dbReference>
<dbReference type="EMBL" id="CP108264">
    <property type="protein sequence ID" value="WTU77459.1"/>
    <property type="molecule type" value="Genomic_DNA"/>
</dbReference>
<dbReference type="PANTHER" id="PTHR46565:SF20">
    <property type="entry name" value="COLD SHOCK DOMAIN-CONTAINING PROTEIN 4"/>
    <property type="match status" value="1"/>
</dbReference>
<dbReference type="InterPro" id="IPR002059">
    <property type="entry name" value="CSP_DNA-bd"/>
</dbReference>
<feature type="domain" description="CSD" evidence="8">
    <location>
        <begin position="1"/>
        <end position="68"/>
    </location>
</feature>
<dbReference type="AlphaFoldDB" id="A0AAU2JY10"/>
<evidence type="ECO:0000256" key="5">
    <source>
        <dbReference type="ARBA" id="ARBA00023159"/>
    </source>
</evidence>
<evidence type="ECO:0000313" key="9">
    <source>
        <dbReference type="EMBL" id="WTU77459.1"/>
    </source>
</evidence>
<comment type="subcellular location">
    <subcellularLocation>
        <location evidence="1 7">Cytoplasm</location>
    </subcellularLocation>
</comment>
<dbReference type="PRINTS" id="PR00050">
    <property type="entry name" value="COLDSHOCK"/>
</dbReference>
<keyword evidence="5" id="KW-0010">Activator</keyword>
<accession>A0AAU2JY10</accession>
<reference evidence="9" key="1">
    <citation type="submission" date="2022-10" db="EMBL/GenBank/DDBJ databases">
        <title>The complete genomes of actinobacterial strains from the NBC collection.</title>
        <authorList>
            <person name="Joergensen T.S."/>
            <person name="Alvarez Arevalo M."/>
            <person name="Sterndorff E.B."/>
            <person name="Faurdal D."/>
            <person name="Vuksanovic O."/>
            <person name="Mourched A.-S."/>
            <person name="Charusanti P."/>
            <person name="Shaw S."/>
            <person name="Blin K."/>
            <person name="Weber T."/>
        </authorList>
    </citation>
    <scope>NUCLEOTIDE SEQUENCE</scope>
    <source>
        <strain evidence="9">NBC_00049</strain>
    </source>
</reference>
<dbReference type="PROSITE" id="PS00352">
    <property type="entry name" value="CSD_1"/>
    <property type="match status" value="1"/>
</dbReference>
<dbReference type="InterPro" id="IPR019844">
    <property type="entry name" value="CSD_CS"/>
</dbReference>
<name>A0AAU2JY10_9ACTN</name>
<dbReference type="SUPFAM" id="SSF50249">
    <property type="entry name" value="Nucleic acid-binding proteins"/>
    <property type="match status" value="1"/>
</dbReference>
<evidence type="ECO:0000259" key="8">
    <source>
        <dbReference type="PROSITE" id="PS51857"/>
    </source>
</evidence>
<protein>
    <submittedName>
        <fullName evidence="9">Cold-shock protein</fullName>
    </submittedName>
</protein>
<keyword evidence="2" id="KW-0963">Cytoplasm</keyword>
<dbReference type="CDD" id="cd04458">
    <property type="entry name" value="CSP_CDS"/>
    <property type="match status" value="1"/>
</dbReference>
<evidence type="ECO:0000256" key="1">
    <source>
        <dbReference type="ARBA" id="ARBA00004496"/>
    </source>
</evidence>
<sequence length="70" mass="7787">MQRGRVKWFNTTKGFGFIKPEGSDQDIFVHISAVSAAGLSTLNDDQEVEFEIEENQKNGKSSAINLKVLD</sequence>
<proteinExistence type="predicted"/>
<evidence type="ECO:0000256" key="3">
    <source>
        <dbReference type="ARBA" id="ARBA00023015"/>
    </source>
</evidence>
<evidence type="ECO:0000256" key="7">
    <source>
        <dbReference type="RuleBase" id="RU000408"/>
    </source>
</evidence>
<dbReference type="Gene3D" id="2.40.50.140">
    <property type="entry name" value="Nucleic acid-binding proteins"/>
    <property type="match status" value="1"/>
</dbReference>
<evidence type="ECO:0000256" key="4">
    <source>
        <dbReference type="ARBA" id="ARBA00023125"/>
    </source>
</evidence>